<proteinExistence type="predicted"/>
<dbReference type="AlphaFoldDB" id="A0A0H5Q2H6"/>
<name>A0A0H5Q2H6_9ZZZZ</name>
<keyword evidence="1" id="KW-0614">Plasmid</keyword>
<reference evidence="1" key="2">
    <citation type="submission" date="2015-07" db="EMBL/GenBank/DDBJ databases">
        <title>Plasmids, circular viruses and viroids from rat gut.</title>
        <authorList>
            <person name="Jorgensen T.J."/>
            <person name="Hansen M.A."/>
            <person name="Xu Z."/>
            <person name="Tabak M.A."/>
            <person name="Sorensen S.J."/>
            <person name="Hansen L.H."/>
        </authorList>
    </citation>
    <scope>NUCLEOTIDE SEQUENCE</scope>
    <source>
        <plasmid evidence="1">pRGRH0695</plasmid>
    </source>
</reference>
<accession>A0A0H5Q2H6</accession>
<reference evidence="1" key="1">
    <citation type="submission" date="2015-06" db="EMBL/GenBank/DDBJ databases">
        <authorList>
            <person name="Joergensen T."/>
        </authorList>
    </citation>
    <scope>NUCLEOTIDE SEQUENCE</scope>
    <source>
        <plasmid evidence="1">pRGRH0695</plasmid>
    </source>
</reference>
<protein>
    <submittedName>
        <fullName evidence="1">Uncharacterized protein</fullName>
    </submittedName>
</protein>
<geneLocation type="plasmid" evidence="1">
    <name>pRGRH0695</name>
</geneLocation>
<dbReference type="EMBL" id="LN853313">
    <property type="protein sequence ID" value="CRY95619.1"/>
    <property type="molecule type" value="Genomic_DNA"/>
</dbReference>
<sequence>MVVFVAHGVEVFALTWWGWIERLPCAQVNAGDHDVEMYPAIRFFMLNGCQVDVLPIQSGKGQRFEVVQYRADFLRPRRFFNSP</sequence>
<evidence type="ECO:0000313" key="1">
    <source>
        <dbReference type="EMBL" id="CRY95619.1"/>
    </source>
</evidence>
<organism evidence="1">
    <name type="scientific">uncultured prokaryote</name>
    <dbReference type="NCBI Taxonomy" id="198431"/>
    <lineage>
        <taxon>unclassified sequences</taxon>
        <taxon>environmental samples</taxon>
    </lineage>
</organism>